<gene>
    <name evidence="2" type="ORF">LDAN0321_LOCUS14083</name>
</gene>
<evidence type="ECO:0000313" key="2">
    <source>
        <dbReference type="EMBL" id="CAD9593086.1"/>
    </source>
</evidence>
<organism evidence="2">
    <name type="scientific">Leptocylindrus danicus</name>
    <dbReference type="NCBI Taxonomy" id="163516"/>
    <lineage>
        <taxon>Eukaryota</taxon>
        <taxon>Sar</taxon>
        <taxon>Stramenopiles</taxon>
        <taxon>Ochrophyta</taxon>
        <taxon>Bacillariophyta</taxon>
        <taxon>Coscinodiscophyceae</taxon>
        <taxon>Chaetocerotophycidae</taxon>
        <taxon>Leptocylindrales</taxon>
        <taxon>Leptocylindraceae</taxon>
        <taxon>Leptocylindrus</taxon>
    </lineage>
</organism>
<sequence>MERRVLMTNLVDRAQKWILNDDQDKLRVGCFERTELLLTWQQNLEKDKLVRPQGMTAPFRIPTRTPDNFQELPESAEIEDVNEADVNSDDDDEEQHMLDDVEVDDMEVLMEDEDDSDENEEEEESEDMNVEMTRSSRGRVITARRRFGVEG</sequence>
<feature type="compositionally biased region" description="Basic residues" evidence="1">
    <location>
        <begin position="142"/>
        <end position="151"/>
    </location>
</feature>
<feature type="region of interest" description="Disordered" evidence="1">
    <location>
        <begin position="76"/>
        <end position="151"/>
    </location>
</feature>
<evidence type="ECO:0000256" key="1">
    <source>
        <dbReference type="SAM" id="MobiDB-lite"/>
    </source>
</evidence>
<dbReference type="AlphaFoldDB" id="A0A7S2PEW4"/>
<name>A0A7S2PEW4_9STRA</name>
<accession>A0A7S2PEW4</accession>
<dbReference type="EMBL" id="HBGY01022305">
    <property type="protein sequence ID" value="CAD9593086.1"/>
    <property type="molecule type" value="Transcribed_RNA"/>
</dbReference>
<reference evidence="2" key="1">
    <citation type="submission" date="2021-01" db="EMBL/GenBank/DDBJ databases">
        <authorList>
            <person name="Corre E."/>
            <person name="Pelletier E."/>
            <person name="Niang G."/>
            <person name="Scheremetjew M."/>
            <person name="Finn R."/>
            <person name="Kale V."/>
            <person name="Holt S."/>
            <person name="Cochrane G."/>
            <person name="Meng A."/>
            <person name="Brown T."/>
            <person name="Cohen L."/>
        </authorList>
    </citation>
    <scope>NUCLEOTIDE SEQUENCE</scope>
    <source>
        <strain evidence="2">B650</strain>
    </source>
</reference>
<feature type="compositionally biased region" description="Acidic residues" evidence="1">
    <location>
        <begin position="76"/>
        <end position="129"/>
    </location>
</feature>
<protein>
    <submittedName>
        <fullName evidence="2">Uncharacterized protein</fullName>
    </submittedName>
</protein>
<proteinExistence type="predicted"/>